<sequence length="218" mass="24115">MSHPSIWIQSLLLLSARPSPIISQLARQRMREAGVLEVEKVTGAISEEDPVTGLEVISIFRQSTVTGPRNTRPEAFWPLTIQPRASFLEVLGNGLVTAFFPYQVHGVLHAIICGEGPGEFSWSLDGPLGEGRQPARLITSQPRRLEWKELTYHPSSRTPSSLRMSIIREAVTFVAPASGLYLITAYLKEQEASYLPLLILHETEMWPGLAGEAEESKG</sequence>
<reference evidence="1 2" key="1">
    <citation type="journal article" date="2019" name="Int. J. Syst. Evol. Microbiol.">
        <title>Thermogemmatispora aurantia sp. nov. and Thermogemmatispora argillosa sp. nov., within the class Ktedonobacteria, and emended description of the genus Thermogemmatispora.</title>
        <authorList>
            <person name="Zheng Y."/>
            <person name="Wang C.M."/>
            <person name="Sakai Y."/>
            <person name="Abe K."/>
            <person name="Yokota A."/>
            <person name="Yabe S."/>
        </authorList>
    </citation>
    <scope>NUCLEOTIDE SEQUENCE [LARGE SCALE GENOMIC DNA]</scope>
    <source>
        <strain evidence="1 2">A1-2</strain>
    </source>
</reference>
<keyword evidence="2" id="KW-1185">Reference proteome</keyword>
<organism evidence="1 2">
    <name type="scientific">Thermogemmatispora aurantia</name>
    <dbReference type="NCBI Taxonomy" id="2045279"/>
    <lineage>
        <taxon>Bacteria</taxon>
        <taxon>Bacillati</taxon>
        <taxon>Chloroflexota</taxon>
        <taxon>Ktedonobacteria</taxon>
        <taxon>Thermogemmatisporales</taxon>
        <taxon>Thermogemmatisporaceae</taxon>
        <taxon>Thermogemmatispora</taxon>
    </lineage>
</organism>
<gene>
    <name evidence="1" type="ORF">KTAU_19460</name>
</gene>
<evidence type="ECO:0000313" key="1">
    <source>
        <dbReference type="EMBL" id="GER83309.1"/>
    </source>
</evidence>
<dbReference type="EMBL" id="BKZV01000002">
    <property type="protein sequence ID" value="GER83309.1"/>
    <property type="molecule type" value="Genomic_DNA"/>
</dbReference>
<proteinExistence type="predicted"/>
<accession>A0A5J4K998</accession>
<dbReference type="Proteomes" id="UP000334820">
    <property type="component" value="Unassembled WGS sequence"/>
</dbReference>
<protein>
    <submittedName>
        <fullName evidence="1">Uncharacterized protein</fullName>
    </submittedName>
</protein>
<dbReference type="AlphaFoldDB" id="A0A5J4K998"/>
<evidence type="ECO:0000313" key="2">
    <source>
        <dbReference type="Proteomes" id="UP000334820"/>
    </source>
</evidence>
<dbReference type="RefSeq" id="WP_151728095.1">
    <property type="nucleotide sequence ID" value="NZ_BKZV01000002.1"/>
</dbReference>
<comment type="caution">
    <text evidence="1">The sequence shown here is derived from an EMBL/GenBank/DDBJ whole genome shotgun (WGS) entry which is preliminary data.</text>
</comment>
<name>A0A5J4K998_9CHLR</name>